<accession>A0ABT5T686</accession>
<proteinExistence type="predicted"/>
<keyword evidence="3" id="KW-1185">Reference proteome</keyword>
<evidence type="ECO:0000313" key="2">
    <source>
        <dbReference type="EMBL" id="MDD7970612.1"/>
    </source>
</evidence>
<dbReference type="RefSeq" id="WP_274351271.1">
    <property type="nucleotide sequence ID" value="NZ_JAQZSM010000004.1"/>
</dbReference>
<sequence>MKYFWRSKFRAHQPVAVAATTGRFHHMLMMHTEQPIPRQSFVKIMIFPSVCRGGIAGFIEDTSREYEATRNAKLVWLADTPTADIADRPRCPHDSDPRAPQAKTALQREGLHIIADKCYFSDVGIPAHPKPDTSTTEPRSDRTGGRDLSQP</sequence>
<name>A0ABT5T686_9RHOB</name>
<feature type="region of interest" description="Disordered" evidence="1">
    <location>
        <begin position="85"/>
        <end position="104"/>
    </location>
</feature>
<reference evidence="2" key="1">
    <citation type="submission" date="2023-02" db="EMBL/GenBank/DDBJ databases">
        <title>Description of Roseinatronobacter alkalisoli sp. nov., an alkaliphilic bacerium isolated from soda soil.</title>
        <authorList>
            <person name="Wei W."/>
        </authorList>
    </citation>
    <scope>NUCLEOTIDE SEQUENCE</scope>
    <source>
        <strain evidence="2">HJB301</strain>
    </source>
</reference>
<dbReference type="Proteomes" id="UP001431784">
    <property type="component" value="Unassembled WGS sequence"/>
</dbReference>
<feature type="compositionally biased region" description="Basic and acidic residues" evidence="1">
    <location>
        <begin position="85"/>
        <end position="97"/>
    </location>
</feature>
<protein>
    <submittedName>
        <fullName evidence="2">Uncharacterized protein</fullName>
    </submittedName>
</protein>
<comment type="caution">
    <text evidence="2">The sequence shown here is derived from an EMBL/GenBank/DDBJ whole genome shotgun (WGS) entry which is preliminary data.</text>
</comment>
<organism evidence="2 3">
    <name type="scientific">Roseinatronobacter alkalisoli</name>
    <dbReference type="NCBI Taxonomy" id="3028235"/>
    <lineage>
        <taxon>Bacteria</taxon>
        <taxon>Pseudomonadati</taxon>
        <taxon>Pseudomonadota</taxon>
        <taxon>Alphaproteobacteria</taxon>
        <taxon>Rhodobacterales</taxon>
        <taxon>Paracoccaceae</taxon>
        <taxon>Roseinatronobacter</taxon>
    </lineage>
</organism>
<evidence type="ECO:0000256" key="1">
    <source>
        <dbReference type="SAM" id="MobiDB-lite"/>
    </source>
</evidence>
<dbReference type="EMBL" id="JAQZSM010000004">
    <property type="protein sequence ID" value="MDD7970612.1"/>
    <property type="molecule type" value="Genomic_DNA"/>
</dbReference>
<evidence type="ECO:0000313" key="3">
    <source>
        <dbReference type="Proteomes" id="UP001431784"/>
    </source>
</evidence>
<gene>
    <name evidence="2" type="ORF">PUT78_05835</name>
</gene>
<feature type="region of interest" description="Disordered" evidence="1">
    <location>
        <begin position="124"/>
        <end position="151"/>
    </location>
</feature>